<accession>A0ABR0V0X2</accession>
<evidence type="ECO:0000256" key="4">
    <source>
        <dbReference type="ARBA" id="ARBA00023163"/>
    </source>
</evidence>
<dbReference type="InterPro" id="IPR017887">
    <property type="entry name" value="TF_TCP_subgr"/>
</dbReference>
<dbReference type="EMBL" id="JABTTQ020001819">
    <property type="protein sequence ID" value="KAK6128167.1"/>
    <property type="molecule type" value="Genomic_DNA"/>
</dbReference>
<keyword evidence="4" id="KW-0804">Transcription</keyword>
<dbReference type="Pfam" id="PF03634">
    <property type="entry name" value="TCP"/>
    <property type="match status" value="1"/>
</dbReference>
<evidence type="ECO:0000313" key="9">
    <source>
        <dbReference type="Proteomes" id="UP001318860"/>
    </source>
</evidence>
<keyword evidence="9" id="KW-1185">Reference proteome</keyword>
<evidence type="ECO:0000256" key="3">
    <source>
        <dbReference type="ARBA" id="ARBA00023125"/>
    </source>
</evidence>
<dbReference type="PANTHER" id="PTHR31072:SF147">
    <property type="entry name" value="TRANSCRIPTION FACTOR TCP13"/>
    <property type="match status" value="1"/>
</dbReference>
<comment type="caution">
    <text evidence="8">The sequence shown here is derived from an EMBL/GenBank/DDBJ whole genome shotgun (WGS) entry which is preliminary data.</text>
</comment>
<dbReference type="PROSITE" id="PS51369">
    <property type="entry name" value="TCP"/>
    <property type="match status" value="1"/>
</dbReference>
<name>A0ABR0V0X2_REHGL</name>
<keyword evidence="3" id="KW-0238">DNA-binding</keyword>
<organism evidence="8 9">
    <name type="scientific">Rehmannia glutinosa</name>
    <name type="common">Chinese foxglove</name>
    <dbReference type="NCBI Taxonomy" id="99300"/>
    <lineage>
        <taxon>Eukaryota</taxon>
        <taxon>Viridiplantae</taxon>
        <taxon>Streptophyta</taxon>
        <taxon>Embryophyta</taxon>
        <taxon>Tracheophyta</taxon>
        <taxon>Spermatophyta</taxon>
        <taxon>Magnoliopsida</taxon>
        <taxon>eudicotyledons</taxon>
        <taxon>Gunneridae</taxon>
        <taxon>Pentapetalae</taxon>
        <taxon>asterids</taxon>
        <taxon>lamiids</taxon>
        <taxon>Lamiales</taxon>
        <taxon>Orobanchaceae</taxon>
        <taxon>Rehmannieae</taxon>
        <taxon>Rehmannia</taxon>
    </lineage>
</organism>
<evidence type="ECO:0000256" key="2">
    <source>
        <dbReference type="ARBA" id="ARBA00023015"/>
    </source>
</evidence>
<feature type="domain" description="TCP" evidence="7">
    <location>
        <begin position="75"/>
        <end position="133"/>
    </location>
</feature>
<protein>
    <recommendedName>
        <fullName evidence="7">TCP domain-containing protein</fullName>
    </recommendedName>
</protein>
<proteinExistence type="predicted"/>
<evidence type="ECO:0000313" key="8">
    <source>
        <dbReference type="EMBL" id="KAK6128167.1"/>
    </source>
</evidence>
<feature type="compositionally biased region" description="Basic and acidic residues" evidence="6">
    <location>
        <begin position="28"/>
        <end position="45"/>
    </location>
</feature>
<feature type="compositionally biased region" description="Polar residues" evidence="6">
    <location>
        <begin position="52"/>
        <end position="61"/>
    </location>
</feature>
<keyword evidence="5" id="KW-0539">Nucleus</keyword>
<sequence>MVANAPYLLFSPLQNGVINNNEAMNPRQKDHFQAKKESDDQDPNHKKPPKITPSSRQWSNHKNPRIVRVSRAFGGKDRHSKVCTVRGLRDRRIRLSVPTAIQLYDLQDRLGLSQPSKVVDWLLDSTKDEIDKLPPLPMLPPNFTQLIHQPTLPSFESSSNYYPYAKDSGLINAITKEGIKMNDDDQEGFVAQNLFPLSNNQSCFPNMPNNYNPNNYFHFDPPSLSLSQFGGGFPFSNQTEHQDQISQNNPSTSHHQLYFCPSATNIPSLFPNFPNNSYINPSILENEWRSQINNQFQQNQLLPTTLQLINKSFTLNVNSKSGNDTDKDNRNSYMGFLQIQRLLQFHTVRKFNF</sequence>
<gene>
    <name evidence="8" type="ORF">DH2020_038097</name>
</gene>
<dbReference type="Proteomes" id="UP001318860">
    <property type="component" value="Unassembled WGS sequence"/>
</dbReference>
<keyword evidence="2" id="KW-0805">Transcription regulation</keyword>
<evidence type="ECO:0000256" key="5">
    <source>
        <dbReference type="ARBA" id="ARBA00023242"/>
    </source>
</evidence>
<feature type="region of interest" description="Disordered" evidence="6">
    <location>
        <begin position="28"/>
        <end position="64"/>
    </location>
</feature>
<comment type="subcellular location">
    <subcellularLocation>
        <location evidence="1">Nucleus</location>
    </subcellularLocation>
</comment>
<dbReference type="InterPro" id="IPR005333">
    <property type="entry name" value="Transcription_factor_TCP"/>
</dbReference>
<reference evidence="8 9" key="1">
    <citation type="journal article" date="2021" name="Comput. Struct. Biotechnol. J.">
        <title>De novo genome assembly of the potent medicinal plant Rehmannia glutinosa using nanopore technology.</title>
        <authorList>
            <person name="Ma L."/>
            <person name="Dong C."/>
            <person name="Song C."/>
            <person name="Wang X."/>
            <person name="Zheng X."/>
            <person name="Niu Y."/>
            <person name="Chen S."/>
            <person name="Feng W."/>
        </authorList>
    </citation>
    <scope>NUCLEOTIDE SEQUENCE [LARGE SCALE GENOMIC DNA]</scope>
    <source>
        <strain evidence="8">DH-2019</strain>
    </source>
</reference>
<evidence type="ECO:0000256" key="1">
    <source>
        <dbReference type="ARBA" id="ARBA00004123"/>
    </source>
</evidence>
<dbReference type="PANTHER" id="PTHR31072">
    <property type="entry name" value="TRANSCRIPTION FACTOR TCP4-RELATED"/>
    <property type="match status" value="1"/>
</dbReference>
<evidence type="ECO:0000259" key="7">
    <source>
        <dbReference type="PROSITE" id="PS51369"/>
    </source>
</evidence>
<evidence type="ECO:0000256" key="6">
    <source>
        <dbReference type="SAM" id="MobiDB-lite"/>
    </source>
</evidence>